<evidence type="ECO:0000256" key="1">
    <source>
        <dbReference type="ARBA" id="ARBA00023254"/>
    </source>
</evidence>
<evidence type="ECO:0000313" key="5">
    <source>
        <dbReference type="Proteomes" id="UP000796761"/>
    </source>
</evidence>
<keyword evidence="5" id="KW-1185">Reference proteome</keyword>
<gene>
    <name evidence="4" type="ORF">HGM15179_012928</name>
</gene>
<reference evidence="4" key="1">
    <citation type="submission" date="2019-04" db="EMBL/GenBank/DDBJ databases">
        <title>Genome assembly of Zosterops borbonicus 15179.</title>
        <authorList>
            <person name="Leroy T."/>
            <person name="Anselmetti Y."/>
            <person name="Tilak M.-K."/>
            <person name="Nabholz B."/>
        </authorList>
    </citation>
    <scope>NUCLEOTIDE SEQUENCE</scope>
    <source>
        <strain evidence="4">HGM_15179</strain>
        <tissue evidence="4">Muscle</tissue>
    </source>
</reference>
<dbReference type="OrthoDB" id="65716at2759"/>
<accession>A0A8K1LHG7</accession>
<comment type="caution">
    <text evidence="4">The sequence shown here is derived from an EMBL/GenBank/DDBJ whole genome shotgun (WGS) entry which is preliminary data.</text>
</comment>
<dbReference type="InterPro" id="IPR042861">
    <property type="entry name" value="TEX11"/>
</dbReference>
<dbReference type="EMBL" id="SWJQ01000456">
    <property type="protein sequence ID" value="TRZ14210.1"/>
    <property type="molecule type" value="Genomic_DNA"/>
</dbReference>
<feature type="region of interest" description="Disordered" evidence="3">
    <location>
        <begin position="1"/>
        <end position="20"/>
    </location>
</feature>
<protein>
    <recommendedName>
        <fullName evidence="2">Protein ZIP4 homolog</fullName>
    </recommendedName>
</protein>
<dbReference type="GO" id="GO:0000801">
    <property type="term" value="C:central element"/>
    <property type="evidence" value="ECO:0007669"/>
    <property type="project" value="TreeGrafter"/>
</dbReference>
<evidence type="ECO:0000256" key="2">
    <source>
        <dbReference type="ARBA" id="ARBA00031845"/>
    </source>
</evidence>
<organism evidence="4 5">
    <name type="scientific">Zosterops borbonicus</name>
    <dbReference type="NCBI Taxonomy" id="364589"/>
    <lineage>
        <taxon>Eukaryota</taxon>
        <taxon>Metazoa</taxon>
        <taxon>Chordata</taxon>
        <taxon>Craniata</taxon>
        <taxon>Vertebrata</taxon>
        <taxon>Euteleostomi</taxon>
        <taxon>Archelosauria</taxon>
        <taxon>Archosauria</taxon>
        <taxon>Dinosauria</taxon>
        <taxon>Saurischia</taxon>
        <taxon>Theropoda</taxon>
        <taxon>Coelurosauria</taxon>
        <taxon>Aves</taxon>
        <taxon>Neognathae</taxon>
        <taxon>Neoaves</taxon>
        <taxon>Telluraves</taxon>
        <taxon>Australaves</taxon>
        <taxon>Passeriformes</taxon>
        <taxon>Sylvioidea</taxon>
        <taxon>Zosteropidae</taxon>
        <taxon>Zosterops</taxon>
    </lineage>
</organism>
<dbReference type="Proteomes" id="UP000796761">
    <property type="component" value="Unassembled WGS sequence"/>
</dbReference>
<proteinExistence type="predicted"/>
<dbReference type="GO" id="GO:0007131">
    <property type="term" value="P:reciprocal meiotic recombination"/>
    <property type="evidence" value="ECO:0007669"/>
    <property type="project" value="TreeGrafter"/>
</dbReference>
<dbReference type="Gene3D" id="1.25.40.10">
    <property type="entry name" value="Tetratricopeptide repeat domain"/>
    <property type="match status" value="1"/>
</dbReference>
<sequence length="858" mass="97683">MAGPRLAALEGSPSSPFPPSAATGGWCWDVCHAPLSSSLTALVRELLKEQVEESAVSLWNWTVTKHTGAVISDEQRAKLRFVACRLICLCEGSDPPEGTIRRQILMSMKTGKGWIDIGKADIADGFLENAMSSIEKLYAKLRKGSEDEADIQVHRADVEKSLFKVLSYQAESALAQGDFQKAVMCVQRCKDMLMKLPKETCYLSILCYNFGVETYERKRYEQSSFWLSQSYDIGKMDMKYSIGKEMQAKVLRLLATTYFEWDCSLYLDKALKAISLANQENLHPAGFFLKVKILLKSGASDEDINSALAEFTQLEMSLDFCLNTAKLLLEHGRESVGFDFLKSVPERFESSPDLGKITLLHIKFLLQNKRELLAKQKIEEVIIGHYTGKQLLPEALDQLHIILWDRAAKHYEEKNYSEALHWYNYSVSFYTPGQIDQNLAKLQRNMASCYLHLKQLDKNDQQIVAIKALEYLSEHLQDCQQLFAALKCLVRLMLSKVRAENAEERDEDINSILTYLNLAHKKLAESFTEEKFTGDMRILEAQWFRKIAWNLAVQFKDSPEKMRDFFVLSFKLSQFCPSDKAVLVAQKTCLLMAAAIDLEMGRQQVTPSEQTELFSEALQHLQACREVWKVLKLTGDFAKDPTDTLLLLYEFEARSKLNDPTLHNLMESVWEQPQIEIKTLEIIASLAMEPPARYPVLCKKALKSALNLHRKQAVIDAVNFSKCLHSLINISLPAGLTDLDTCVLQEVWEYFEDALSVVSSTDAYPEMEILWLMTRAWNTGIFQYTVGKYKEAEQWCGLGMRFLSHLGSLKKSYEGHLIDTFLSILVDNCDAHILQMVGLYSEVLDKLDRAKGFIPNEE</sequence>
<dbReference type="Pfam" id="PF08631">
    <property type="entry name" value="SPO22"/>
    <property type="match status" value="1"/>
</dbReference>
<dbReference type="InterPro" id="IPR011990">
    <property type="entry name" value="TPR-like_helical_dom_sf"/>
</dbReference>
<name>A0A8K1LHG7_9PASS</name>
<dbReference type="PANTHER" id="PTHR47083">
    <property type="entry name" value="TESTIS-EXPRESSED PROTEIN 11"/>
    <property type="match status" value="1"/>
</dbReference>
<dbReference type="GO" id="GO:0007130">
    <property type="term" value="P:synaptonemal complex assembly"/>
    <property type="evidence" value="ECO:0007669"/>
    <property type="project" value="TreeGrafter"/>
</dbReference>
<evidence type="ECO:0000256" key="3">
    <source>
        <dbReference type="SAM" id="MobiDB-lite"/>
    </source>
</evidence>
<dbReference type="InterPro" id="IPR013940">
    <property type="entry name" value="Spo22/ZIP4/TEX11"/>
</dbReference>
<evidence type="ECO:0000313" key="4">
    <source>
        <dbReference type="EMBL" id="TRZ14210.1"/>
    </source>
</evidence>
<dbReference type="AlphaFoldDB" id="A0A8K1LHG7"/>
<keyword evidence="1" id="KW-0469">Meiosis</keyword>
<dbReference type="GO" id="GO:0007060">
    <property type="term" value="P:male meiosis chromosome segregation"/>
    <property type="evidence" value="ECO:0007669"/>
    <property type="project" value="TreeGrafter"/>
</dbReference>
<dbReference type="PANTHER" id="PTHR47083:SF1">
    <property type="entry name" value="TESTIS-EXPRESSED PROTEIN 11"/>
    <property type="match status" value="1"/>
</dbReference>